<dbReference type="Gene3D" id="3.40.50.2300">
    <property type="match status" value="1"/>
</dbReference>
<feature type="domain" description="OmpR/PhoB-type" evidence="9">
    <location>
        <begin position="128"/>
        <end position="224"/>
    </location>
</feature>
<dbReference type="PANTHER" id="PTHR48111">
    <property type="entry name" value="REGULATOR OF RPOS"/>
    <property type="match status" value="1"/>
</dbReference>
<dbReference type="GO" id="GO:0006355">
    <property type="term" value="P:regulation of DNA-templated transcription"/>
    <property type="evidence" value="ECO:0007669"/>
    <property type="project" value="InterPro"/>
</dbReference>
<keyword evidence="2" id="KW-0805">Transcription regulation</keyword>
<reference evidence="10 11" key="1">
    <citation type="submission" date="2016-11" db="EMBL/GenBank/DDBJ databases">
        <authorList>
            <person name="Jaros S."/>
            <person name="Januszkiewicz K."/>
            <person name="Wedrychowicz H."/>
        </authorList>
    </citation>
    <scope>NUCLEOTIDE SEQUENCE [LARGE SCALE GENOMIC DNA]</scope>
    <source>
        <strain evidence="10 11">DSM 3090</strain>
    </source>
</reference>
<evidence type="ECO:0000259" key="8">
    <source>
        <dbReference type="PROSITE" id="PS50110"/>
    </source>
</evidence>
<dbReference type="SUPFAM" id="SSF52172">
    <property type="entry name" value="CheY-like"/>
    <property type="match status" value="1"/>
</dbReference>
<dbReference type="PANTHER" id="PTHR48111:SF43">
    <property type="entry name" value="STAGE 0 SPORULATION PROTEIN A HOMOLOG"/>
    <property type="match status" value="1"/>
</dbReference>
<evidence type="ECO:0000313" key="11">
    <source>
        <dbReference type="Proteomes" id="UP000183952"/>
    </source>
</evidence>
<dbReference type="SMART" id="SM00862">
    <property type="entry name" value="Trans_reg_C"/>
    <property type="match status" value="1"/>
</dbReference>
<dbReference type="SMART" id="SM00448">
    <property type="entry name" value="REC"/>
    <property type="match status" value="1"/>
</dbReference>
<organism evidence="10 11">
    <name type="scientific">Hathewaya proteolytica DSM 3090</name>
    <dbReference type="NCBI Taxonomy" id="1121331"/>
    <lineage>
        <taxon>Bacteria</taxon>
        <taxon>Bacillati</taxon>
        <taxon>Bacillota</taxon>
        <taxon>Clostridia</taxon>
        <taxon>Eubacteriales</taxon>
        <taxon>Clostridiaceae</taxon>
        <taxon>Hathewaya</taxon>
    </lineage>
</organism>
<name>A0A1M6QYG1_9CLOT</name>
<keyword evidence="4" id="KW-0804">Transcription</keyword>
<dbReference type="GO" id="GO:0000976">
    <property type="term" value="F:transcription cis-regulatory region binding"/>
    <property type="evidence" value="ECO:0007669"/>
    <property type="project" value="TreeGrafter"/>
</dbReference>
<evidence type="ECO:0000256" key="2">
    <source>
        <dbReference type="ARBA" id="ARBA00023015"/>
    </source>
</evidence>
<dbReference type="OrthoDB" id="9790442at2"/>
<protein>
    <recommendedName>
        <fullName evidence="1">Stage 0 sporulation protein A homolog</fullName>
    </recommendedName>
</protein>
<dbReference type="CDD" id="cd18159">
    <property type="entry name" value="REC_OmpR_NsrR-like"/>
    <property type="match status" value="1"/>
</dbReference>
<dbReference type="InterPro" id="IPR001867">
    <property type="entry name" value="OmpR/PhoB-type_DNA-bd"/>
</dbReference>
<keyword evidence="11" id="KW-1185">Reference proteome</keyword>
<dbReference type="InterPro" id="IPR039420">
    <property type="entry name" value="WalR-like"/>
</dbReference>
<evidence type="ECO:0000259" key="9">
    <source>
        <dbReference type="PROSITE" id="PS51755"/>
    </source>
</evidence>
<dbReference type="STRING" id="1121331.SAMN02745248_02161"/>
<dbReference type="PROSITE" id="PS50110">
    <property type="entry name" value="RESPONSE_REGULATORY"/>
    <property type="match status" value="1"/>
</dbReference>
<dbReference type="GO" id="GO:0032993">
    <property type="term" value="C:protein-DNA complex"/>
    <property type="evidence" value="ECO:0007669"/>
    <property type="project" value="TreeGrafter"/>
</dbReference>
<dbReference type="Pfam" id="PF00486">
    <property type="entry name" value="Trans_reg_C"/>
    <property type="match status" value="1"/>
</dbReference>
<dbReference type="GO" id="GO:0005829">
    <property type="term" value="C:cytosol"/>
    <property type="evidence" value="ECO:0007669"/>
    <property type="project" value="TreeGrafter"/>
</dbReference>
<dbReference type="InterPro" id="IPR036388">
    <property type="entry name" value="WH-like_DNA-bd_sf"/>
</dbReference>
<dbReference type="InterPro" id="IPR001789">
    <property type="entry name" value="Sig_transdc_resp-reg_receiver"/>
</dbReference>
<comment type="function">
    <text evidence="5">May play the central regulatory role in sporulation. It may be an element of the effector pathway responsible for the activation of sporulation genes in response to nutritional stress. Spo0A may act in concert with spo0H (a sigma factor) to control the expression of some genes that are critical to the sporulation process.</text>
</comment>
<evidence type="ECO:0000256" key="3">
    <source>
        <dbReference type="ARBA" id="ARBA00023125"/>
    </source>
</evidence>
<evidence type="ECO:0000313" key="10">
    <source>
        <dbReference type="EMBL" id="SHK25299.1"/>
    </source>
</evidence>
<feature type="DNA-binding region" description="OmpR/PhoB-type" evidence="7">
    <location>
        <begin position="128"/>
        <end position="224"/>
    </location>
</feature>
<gene>
    <name evidence="10" type="ORF">SAMN02745248_02161</name>
</gene>
<evidence type="ECO:0000256" key="5">
    <source>
        <dbReference type="ARBA" id="ARBA00024867"/>
    </source>
</evidence>
<dbReference type="Gene3D" id="1.10.10.10">
    <property type="entry name" value="Winged helix-like DNA-binding domain superfamily/Winged helix DNA-binding domain"/>
    <property type="match status" value="1"/>
</dbReference>
<sequence length="224" mass="25979">MENYKILIVEDDEVIASSMEKYLTKWGYEIYCVNDFANVVKEVSKFSPELILLDIMLPFYNGFYWCSEIRKFSKVPIIFISSANQNMDIVMAMDMGGDDFIAKPFDLSVLRAKVSALIRRSYSFKSNMNLMEYHGVFLNLGDAKVTYKDQCVELTKNEFKILQMLMENGGEIVTRESLMIRLWDSDCFVDDNTLTVNITRIRKKLKELGADDFIKTKKGIGYYL</sequence>
<feature type="modified residue" description="4-aspartylphosphate" evidence="6">
    <location>
        <position position="54"/>
    </location>
</feature>
<dbReference type="CDD" id="cd00383">
    <property type="entry name" value="trans_reg_C"/>
    <property type="match status" value="1"/>
</dbReference>
<dbReference type="RefSeq" id="WP_093426699.1">
    <property type="nucleotide sequence ID" value="NZ_FRAD01000019.1"/>
</dbReference>
<evidence type="ECO:0000256" key="7">
    <source>
        <dbReference type="PROSITE-ProRule" id="PRU01091"/>
    </source>
</evidence>
<evidence type="ECO:0000256" key="4">
    <source>
        <dbReference type="ARBA" id="ARBA00023163"/>
    </source>
</evidence>
<accession>A0A1M6QYG1</accession>
<keyword evidence="3 7" id="KW-0238">DNA-binding</keyword>
<dbReference type="Proteomes" id="UP000183952">
    <property type="component" value="Unassembled WGS sequence"/>
</dbReference>
<dbReference type="Pfam" id="PF00072">
    <property type="entry name" value="Response_reg"/>
    <property type="match status" value="1"/>
</dbReference>
<evidence type="ECO:0000256" key="6">
    <source>
        <dbReference type="PROSITE-ProRule" id="PRU00169"/>
    </source>
</evidence>
<dbReference type="PROSITE" id="PS51755">
    <property type="entry name" value="OMPR_PHOB"/>
    <property type="match status" value="1"/>
</dbReference>
<evidence type="ECO:0000256" key="1">
    <source>
        <dbReference type="ARBA" id="ARBA00018672"/>
    </source>
</evidence>
<feature type="domain" description="Response regulatory" evidence="8">
    <location>
        <begin position="5"/>
        <end position="118"/>
    </location>
</feature>
<dbReference type="InterPro" id="IPR011006">
    <property type="entry name" value="CheY-like_superfamily"/>
</dbReference>
<keyword evidence="6" id="KW-0597">Phosphoprotein</keyword>
<dbReference type="AlphaFoldDB" id="A0A1M6QYG1"/>
<dbReference type="EMBL" id="FRAD01000019">
    <property type="protein sequence ID" value="SHK25299.1"/>
    <property type="molecule type" value="Genomic_DNA"/>
</dbReference>
<proteinExistence type="predicted"/>
<dbReference type="GO" id="GO:0000156">
    <property type="term" value="F:phosphorelay response regulator activity"/>
    <property type="evidence" value="ECO:0007669"/>
    <property type="project" value="TreeGrafter"/>
</dbReference>